<dbReference type="GO" id="GO:1901137">
    <property type="term" value="P:carbohydrate derivative biosynthetic process"/>
    <property type="evidence" value="ECO:0007669"/>
    <property type="project" value="UniProtKB-ARBA"/>
</dbReference>
<reference evidence="5 6" key="1">
    <citation type="submission" date="2016-10" db="EMBL/GenBank/DDBJ databases">
        <authorList>
            <person name="de Groot N.N."/>
        </authorList>
    </citation>
    <scope>NUCLEOTIDE SEQUENCE [LARGE SCALE GENOMIC DNA]</scope>
    <source>
        <strain evidence="5 6">DSM 21741</strain>
    </source>
</reference>
<dbReference type="InterPro" id="IPR001296">
    <property type="entry name" value="Glyco_trans_1"/>
</dbReference>
<gene>
    <name evidence="5" type="ORF">SAMN04488543_2044</name>
</gene>
<dbReference type="Pfam" id="PF13439">
    <property type="entry name" value="Glyco_transf_4"/>
    <property type="match status" value="1"/>
</dbReference>
<dbReference type="InterPro" id="IPR050194">
    <property type="entry name" value="Glycosyltransferase_grp1"/>
</dbReference>
<feature type="domain" description="Glycosyltransferase subfamily 4-like N-terminal" evidence="4">
    <location>
        <begin position="14"/>
        <end position="191"/>
    </location>
</feature>
<dbReference type="SUPFAM" id="SSF53756">
    <property type="entry name" value="UDP-Glycosyltransferase/glycogen phosphorylase"/>
    <property type="match status" value="1"/>
</dbReference>
<sequence length="397" mass="42174">MRILLGADQYPEYINGAATFTARLAGGLAARGHTVDLVWPSVDGRPHYGFDAGVRVHRVSSLRLPTSAAIRTSTPWAVSREVRAILGFARPDVVHVQSHFALGRALVRSAKAAGLPVLATNHFMPENLTHHVPLLRHASRPAARAAWNDLARVYRAADAITAPTERAVQLLAAATDLPRAEAVSCGIDLDRFRPAGPASVEPATLLFVGRLEQEKHVDDLLRAFARVPVTQGARLEVVGMGSQRAELEALARQLALAGRVLFRGAVSDDELLRAYQRATVFVMPGTAELQSLATLEAMAAGCPVVAADAMALPHLVGHGDNGYLVRPGDLPGLADALGALLADAPLRRRMGAASRARAARHQLTATLTAFEDRYAALSGLPLPTRVAPADAELLLAS</sequence>
<feature type="domain" description="Glycosyl transferase family 1" evidence="3">
    <location>
        <begin position="193"/>
        <end position="356"/>
    </location>
</feature>
<evidence type="ECO:0000256" key="1">
    <source>
        <dbReference type="ARBA" id="ARBA00022676"/>
    </source>
</evidence>
<evidence type="ECO:0000259" key="3">
    <source>
        <dbReference type="Pfam" id="PF00534"/>
    </source>
</evidence>
<evidence type="ECO:0000313" key="6">
    <source>
        <dbReference type="Proteomes" id="UP000199092"/>
    </source>
</evidence>
<evidence type="ECO:0000313" key="5">
    <source>
        <dbReference type="EMBL" id="SDS60633.1"/>
    </source>
</evidence>
<dbReference type="RefSeq" id="WP_091412634.1">
    <property type="nucleotide sequence ID" value="NZ_LT629749.1"/>
</dbReference>
<dbReference type="OrthoDB" id="9787111at2"/>
<keyword evidence="1" id="KW-0328">Glycosyltransferase</keyword>
<organism evidence="5 6">
    <name type="scientific">Friedmanniella luteola</name>
    <dbReference type="NCBI Taxonomy" id="546871"/>
    <lineage>
        <taxon>Bacteria</taxon>
        <taxon>Bacillati</taxon>
        <taxon>Actinomycetota</taxon>
        <taxon>Actinomycetes</taxon>
        <taxon>Propionibacteriales</taxon>
        <taxon>Nocardioidaceae</taxon>
        <taxon>Friedmanniella</taxon>
    </lineage>
</organism>
<accession>A0A1H1TK51</accession>
<dbReference type="Proteomes" id="UP000199092">
    <property type="component" value="Chromosome I"/>
</dbReference>
<evidence type="ECO:0000256" key="2">
    <source>
        <dbReference type="ARBA" id="ARBA00022679"/>
    </source>
</evidence>
<dbReference type="PANTHER" id="PTHR45947:SF3">
    <property type="entry name" value="SULFOQUINOVOSYL TRANSFERASE SQD2"/>
    <property type="match status" value="1"/>
</dbReference>
<dbReference type="AlphaFoldDB" id="A0A1H1TK51"/>
<dbReference type="InterPro" id="IPR028098">
    <property type="entry name" value="Glyco_trans_4-like_N"/>
</dbReference>
<dbReference type="PANTHER" id="PTHR45947">
    <property type="entry name" value="SULFOQUINOVOSYL TRANSFERASE SQD2"/>
    <property type="match status" value="1"/>
</dbReference>
<protein>
    <submittedName>
        <fullName evidence="5">Glycosyltransferase involved in cell wall bisynthesis</fullName>
    </submittedName>
</protein>
<keyword evidence="2 5" id="KW-0808">Transferase</keyword>
<dbReference type="Gene3D" id="3.40.50.2000">
    <property type="entry name" value="Glycogen Phosphorylase B"/>
    <property type="match status" value="2"/>
</dbReference>
<name>A0A1H1TK51_9ACTN</name>
<dbReference type="STRING" id="546871.SAMN04488543_2044"/>
<dbReference type="GO" id="GO:0016757">
    <property type="term" value="F:glycosyltransferase activity"/>
    <property type="evidence" value="ECO:0007669"/>
    <property type="project" value="UniProtKB-KW"/>
</dbReference>
<proteinExistence type="predicted"/>
<evidence type="ECO:0000259" key="4">
    <source>
        <dbReference type="Pfam" id="PF13439"/>
    </source>
</evidence>
<dbReference type="EMBL" id="LT629749">
    <property type="protein sequence ID" value="SDS60633.1"/>
    <property type="molecule type" value="Genomic_DNA"/>
</dbReference>
<dbReference type="Pfam" id="PF00534">
    <property type="entry name" value="Glycos_transf_1"/>
    <property type="match status" value="1"/>
</dbReference>
<keyword evidence="6" id="KW-1185">Reference proteome</keyword>